<sequence>MGIITKIERQKNQAPRYNIYIDGAFRFGIHEDVLVKHALSKGMEVNPEEIEAILHAEEMSKVRQAALRYIGHRPRTTEEVRRYLLGKGYEGEPVAEILQEMQRLNYLDDRRFAREWVESRSTSKGYGPRLLRQELEQKGVSGQYIEEALDELDQEEERRLAEQAAEKRYRRLSNQPWPVVERRLGHFLLRRGFPQPLVMDILRRYRSRHCEQEEGWS</sequence>
<comment type="similarity">
    <text evidence="2 5">Belongs to the RecX family.</text>
</comment>
<dbReference type="InterPro" id="IPR053924">
    <property type="entry name" value="RecX_HTH_2nd"/>
</dbReference>
<accession>A0A8J2VCA9</accession>
<proteinExistence type="inferred from homology"/>
<dbReference type="HAMAP" id="MF_01114">
    <property type="entry name" value="RecX"/>
    <property type="match status" value="1"/>
</dbReference>
<evidence type="ECO:0000256" key="4">
    <source>
        <dbReference type="ARBA" id="ARBA00022490"/>
    </source>
</evidence>
<comment type="caution">
    <text evidence="9">The sequence shown here is derived from an EMBL/GenBank/DDBJ whole genome shotgun (WGS) entry which is preliminary data.</text>
</comment>
<dbReference type="GO" id="GO:0005737">
    <property type="term" value="C:cytoplasm"/>
    <property type="evidence" value="ECO:0007669"/>
    <property type="project" value="UniProtKB-SubCell"/>
</dbReference>
<evidence type="ECO:0000259" key="7">
    <source>
        <dbReference type="Pfam" id="PF21981"/>
    </source>
</evidence>
<feature type="domain" description="RecX first three-helical" evidence="8">
    <location>
        <begin position="63"/>
        <end position="100"/>
    </location>
</feature>
<dbReference type="InterPro" id="IPR053926">
    <property type="entry name" value="RecX_HTH_1st"/>
</dbReference>
<reference evidence="9" key="1">
    <citation type="journal article" date="2014" name="Int. J. Syst. Evol. Microbiol.">
        <title>Complete genome sequence of Corynebacterium casei LMG S-19264T (=DSM 44701T), isolated from a smear-ripened cheese.</title>
        <authorList>
            <consortium name="US DOE Joint Genome Institute (JGI-PGF)"/>
            <person name="Walter F."/>
            <person name="Albersmeier A."/>
            <person name="Kalinowski J."/>
            <person name="Ruckert C."/>
        </authorList>
    </citation>
    <scope>NUCLEOTIDE SEQUENCE</scope>
    <source>
        <strain evidence="9">CGMCC 1.15179</strain>
    </source>
</reference>
<dbReference type="AlphaFoldDB" id="A0A8J2VCA9"/>
<keyword evidence="4 5" id="KW-0963">Cytoplasm</keyword>
<feature type="domain" description="RecX second three-helical" evidence="6">
    <location>
        <begin position="108"/>
        <end position="149"/>
    </location>
</feature>
<dbReference type="Proteomes" id="UP000625210">
    <property type="component" value="Unassembled WGS sequence"/>
</dbReference>
<dbReference type="GO" id="GO:0006282">
    <property type="term" value="P:regulation of DNA repair"/>
    <property type="evidence" value="ECO:0007669"/>
    <property type="project" value="UniProtKB-UniRule"/>
</dbReference>
<dbReference type="InterPro" id="IPR036388">
    <property type="entry name" value="WH-like_DNA-bd_sf"/>
</dbReference>
<evidence type="ECO:0000313" key="9">
    <source>
        <dbReference type="EMBL" id="GGE24839.1"/>
    </source>
</evidence>
<comment type="subcellular location">
    <subcellularLocation>
        <location evidence="1 5">Cytoplasm</location>
    </subcellularLocation>
</comment>
<evidence type="ECO:0000259" key="6">
    <source>
        <dbReference type="Pfam" id="PF02631"/>
    </source>
</evidence>
<name>A0A8J2VCA9_9BACL</name>
<dbReference type="PANTHER" id="PTHR33602">
    <property type="entry name" value="REGULATORY PROTEIN RECX FAMILY PROTEIN"/>
    <property type="match status" value="1"/>
</dbReference>
<evidence type="ECO:0000313" key="10">
    <source>
        <dbReference type="Proteomes" id="UP000625210"/>
    </source>
</evidence>
<dbReference type="Gene3D" id="1.10.10.10">
    <property type="entry name" value="Winged helix-like DNA-binding domain superfamily/Winged helix DNA-binding domain"/>
    <property type="match status" value="3"/>
</dbReference>
<dbReference type="Pfam" id="PF02631">
    <property type="entry name" value="RecX_HTH2"/>
    <property type="match status" value="1"/>
</dbReference>
<organism evidence="9 10">
    <name type="scientific">Marinithermofilum abyssi</name>
    <dbReference type="NCBI Taxonomy" id="1571185"/>
    <lineage>
        <taxon>Bacteria</taxon>
        <taxon>Bacillati</taxon>
        <taxon>Bacillota</taxon>
        <taxon>Bacilli</taxon>
        <taxon>Bacillales</taxon>
        <taxon>Thermoactinomycetaceae</taxon>
        <taxon>Marinithermofilum</taxon>
    </lineage>
</organism>
<evidence type="ECO:0000256" key="2">
    <source>
        <dbReference type="ARBA" id="ARBA00009695"/>
    </source>
</evidence>
<dbReference type="RefSeq" id="WP_188648591.1">
    <property type="nucleotide sequence ID" value="NZ_BMHQ01000011.1"/>
</dbReference>
<reference evidence="9" key="2">
    <citation type="submission" date="2020-09" db="EMBL/GenBank/DDBJ databases">
        <authorList>
            <person name="Sun Q."/>
            <person name="Zhou Y."/>
        </authorList>
    </citation>
    <scope>NUCLEOTIDE SEQUENCE</scope>
    <source>
        <strain evidence="9">CGMCC 1.15179</strain>
    </source>
</reference>
<dbReference type="InterPro" id="IPR053925">
    <property type="entry name" value="RecX_HTH_3rd"/>
</dbReference>
<dbReference type="Pfam" id="PF21981">
    <property type="entry name" value="RecX_HTH3"/>
    <property type="match status" value="1"/>
</dbReference>
<evidence type="ECO:0000256" key="1">
    <source>
        <dbReference type="ARBA" id="ARBA00004496"/>
    </source>
</evidence>
<keyword evidence="10" id="KW-1185">Reference proteome</keyword>
<gene>
    <name evidence="5 9" type="primary">recX</name>
    <name evidence="9" type="ORF">GCM10011571_28760</name>
</gene>
<dbReference type="InterPro" id="IPR003783">
    <property type="entry name" value="Regulatory_RecX"/>
</dbReference>
<comment type="function">
    <text evidence="5">Modulates RecA activity.</text>
</comment>
<feature type="domain" description="RecX third three-helical" evidence="7">
    <location>
        <begin position="156"/>
        <end position="201"/>
    </location>
</feature>
<dbReference type="EMBL" id="BMHQ01000011">
    <property type="protein sequence ID" value="GGE24839.1"/>
    <property type="molecule type" value="Genomic_DNA"/>
</dbReference>
<evidence type="ECO:0000256" key="5">
    <source>
        <dbReference type="HAMAP-Rule" id="MF_01114"/>
    </source>
</evidence>
<dbReference type="PANTHER" id="PTHR33602:SF1">
    <property type="entry name" value="REGULATORY PROTEIN RECX FAMILY PROTEIN"/>
    <property type="match status" value="1"/>
</dbReference>
<dbReference type="Pfam" id="PF21982">
    <property type="entry name" value="RecX_HTH1"/>
    <property type="match status" value="1"/>
</dbReference>
<evidence type="ECO:0000259" key="8">
    <source>
        <dbReference type="Pfam" id="PF21982"/>
    </source>
</evidence>
<evidence type="ECO:0000256" key="3">
    <source>
        <dbReference type="ARBA" id="ARBA00018111"/>
    </source>
</evidence>
<protein>
    <recommendedName>
        <fullName evidence="3 5">Regulatory protein RecX</fullName>
    </recommendedName>
</protein>